<dbReference type="Pfam" id="PF07687">
    <property type="entry name" value="M20_dimer"/>
    <property type="match status" value="1"/>
</dbReference>
<dbReference type="GO" id="GO:0046872">
    <property type="term" value="F:metal ion binding"/>
    <property type="evidence" value="ECO:0007669"/>
    <property type="project" value="UniProtKB-KW"/>
</dbReference>
<evidence type="ECO:0000313" key="9">
    <source>
        <dbReference type="Proteomes" id="UP000053831"/>
    </source>
</evidence>
<comment type="caution">
    <text evidence="8">The sequence shown here is derived from an EMBL/GenBank/DDBJ whole genome shotgun (WGS) entry which is preliminary data.</text>
</comment>
<comment type="similarity">
    <text evidence="2">Belongs to the peptidase M20A family.</text>
</comment>
<dbReference type="PROSITE" id="PS00758">
    <property type="entry name" value="ARGE_DAPE_CPG2_1"/>
    <property type="match status" value="1"/>
</dbReference>
<feature type="signal peptide" evidence="6">
    <location>
        <begin position="1"/>
        <end position="18"/>
    </location>
</feature>
<dbReference type="Proteomes" id="UP000053831">
    <property type="component" value="Unassembled WGS sequence"/>
</dbReference>
<dbReference type="InterPro" id="IPR001261">
    <property type="entry name" value="ArgE/DapE_CS"/>
</dbReference>
<keyword evidence="5" id="KW-0862">Zinc</keyword>
<evidence type="ECO:0000256" key="6">
    <source>
        <dbReference type="SAM" id="SignalP"/>
    </source>
</evidence>
<gene>
    <name evidence="8" type="ORF">ESCO_004538</name>
</gene>
<dbReference type="OrthoDB" id="3064516at2759"/>
<evidence type="ECO:0000313" key="8">
    <source>
        <dbReference type="EMBL" id="KOS21137.1"/>
    </source>
</evidence>
<dbReference type="InterPro" id="IPR011650">
    <property type="entry name" value="Peptidase_M20_dimer"/>
</dbReference>
<dbReference type="EMBL" id="LGSR01000013">
    <property type="protein sequence ID" value="KOS21137.1"/>
    <property type="molecule type" value="Genomic_DNA"/>
</dbReference>
<reference evidence="8 9" key="1">
    <citation type="submission" date="2015-07" db="EMBL/GenBank/DDBJ databases">
        <title>The genome of the fungus Escovopsis weberi, a specialized disease agent of ant agriculture.</title>
        <authorList>
            <person name="de Man T.J."/>
            <person name="Stajich J.E."/>
            <person name="Kubicek C.P."/>
            <person name="Chenthamara K."/>
            <person name="Atanasova L."/>
            <person name="Druzhinina I.S."/>
            <person name="Birnbaum S."/>
            <person name="Barribeau S.M."/>
            <person name="Teiling C."/>
            <person name="Suen G."/>
            <person name="Currie C."/>
            <person name="Gerardo N.M."/>
        </authorList>
    </citation>
    <scope>NUCLEOTIDE SEQUENCE [LARGE SCALE GENOMIC DNA]</scope>
</reference>
<dbReference type="SUPFAM" id="SSF53187">
    <property type="entry name" value="Zn-dependent exopeptidases"/>
    <property type="match status" value="1"/>
</dbReference>
<dbReference type="PANTHER" id="PTHR43808">
    <property type="entry name" value="ACETYLORNITHINE DEACETYLASE"/>
    <property type="match status" value="1"/>
</dbReference>
<feature type="domain" description="Peptidase M20 dimerisation" evidence="7">
    <location>
        <begin position="236"/>
        <end position="340"/>
    </location>
</feature>
<feature type="chain" id="PRO_5005818834" evidence="6">
    <location>
        <begin position="19"/>
        <end position="424"/>
    </location>
</feature>
<dbReference type="STRING" id="150374.A0A0M8N1E1"/>
<dbReference type="CDD" id="cd05652">
    <property type="entry name" value="M20_ArgE_DapE-like_fungal"/>
    <property type="match status" value="1"/>
</dbReference>
<dbReference type="AlphaFoldDB" id="A0A0M8N1E1"/>
<keyword evidence="9" id="KW-1185">Reference proteome</keyword>
<dbReference type="InterPro" id="IPR050072">
    <property type="entry name" value="Peptidase_M20A"/>
</dbReference>
<keyword evidence="3" id="KW-0479">Metal-binding</keyword>
<dbReference type="InterPro" id="IPR036264">
    <property type="entry name" value="Bact_exopeptidase_dim_dom"/>
</dbReference>
<dbReference type="Gene3D" id="3.30.70.360">
    <property type="match status" value="1"/>
</dbReference>
<evidence type="ECO:0000256" key="2">
    <source>
        <dbReference type="ARBA" id="ARBA00006247"/>
    </source>
</evidence>
<dbReference type="Pfam" id="PF01546">
    <property type="entry name" value="Peptidase_M20"/>
    <property type="match status" value="1"/>
</dbReference>
<sequence>MHWANLVALIASSPFALASRDVQSRLVPAAHPANPIPDHAALDAPPYRAELLKLLQSLVSIPSAEETENRIGLFLADYLRGEGYGVELQPVPAQDEHPDVAPRYNVLAWRGERRPARKVLVTSHIDVVPPQIPWHMPDGEVVTRATVISGRGTADAKGSVAAMILAAKQLRESGALGGGGNGGEEDDDVMLLFVVGEETRGDGMAAFSASLDALSPRPQFGSVIFGEPTENKLACGHKGGLFCSLWAAGKAGHSGYPELGKSANELMVRAWAKILDADLGSSELFGNTTINIGRFDGGVAANVIPASAFVGFATRVASGSEKEGHIEVRRKIEAILDEVDREAFTLECGHGYGPYMCDCDVEGFGTIVANYGTDIPNLGGNHTRYLYGPGSILVAHGDGEQVTVGDLETAVEDFQKLILHALKQ</sequence>
<evidence type="ECO:0000256" key="5">
    <source>
        <dbReference type="ARBA" id="ARBA00022833"/>
    </source>
</evidence>
<evidence type="ECO:0000256" key="3">
    <source>
        <dbReference type="ARBA" id="ARBA00022723"/>
    </source>
</evidence>
<evidence type="ECO:0000256" key="1">
    <source>
        <dbReference type="ARBA" id="ARBA00001947"/>
    </source>
</evidence>
<dbReference type="Gene3D" id="3.40.630.10">
    <property type="entry name" value="Zn peptidases"/>
    <property type="match status" value="1"/>
</dbReference>
<keyword evidence="4" id="KW-0378">Hydrolase</keyword>
<organism evidence="8 9">
    <name type="scientific">Escovopsis weberi</name>
    <dbReference type="NCBI Taxonomy" id="150374"/>
    <lineage>
        <taxon>Eukaryota</taxon>
        <taxon>Fungi</taxon>
        <taxon>Dikarya</taxon>
        <taxon>Ascomycota</taxon>
        <taxon>Pezizomycotina</taxon>
        <taxon>Sordariomycetes</taxon>
        <taxon>Hypocreomycetidae</taxon>
        <taxon>Hypocreales</taxon>
        <taxon>Hypocreaceae</taxon>
        <taxon>Escovopsis</taxon>
    </lineage>
</organism>
<dbReference type="SUPFAM" id="SSF55031">
    <property type="entry name" value="Bacterial exopeptidase dimerisation domain"/>
    <property type="match status" value="1"/>
</dbReference>
<accession>A0A0M8N1E1</accession>
<name>A0A0M8N1E1_ESCWE</name>
<evidence type="ECO:0000256" key="4">
    <source>
        <dbReference type="ARBA" id="ARBA00022801"/>
    </source>
</evidence>
<evidence type="ECO:0000259" key="7">
    <source>
        <dbReference type="Pfam" id="PF07687"/>
    </source>
</evidence>
<protein>
    <submittedName>
        <fullName evidence="8">Peptidase M20 domain-containing protein</fullName>
    </submittedName>
</protein>
<keyword evidence="6" id="KW-0732">Signal</keyword>
<dbReference type="PANTHER" id="PTHR43808:SF30">
    <property type="entry name" value="ACETYLORNITHINE DEACETYLASE"/>
    <property type="match status" value="1"/>
</dbReference>
<dbReference type="InterPro" id="IPR002933">
    <property type="entry name" value="Peptidase_M20"/>
</dbReference>
<comment type="cofactor">
    <cofactor evidence="1">
        <name>Zn(2+)</name>
        <dbReference type="ChEBI" id="CHEBI:29105"/>
    </cofactor>
</comment>
<proteinExistence type="inferred from homology"/>
<dbReference type="GO" id="GO:0016787">
    <property type="term" value="F:hydrolase activity"/>
    <property type="evidence" value="ECO:0007669"/>
    <property type="project" value="UniProtKB-KW"/>
</dbReference>